<dbReference type="EMBL" id="CP097331">
    <property type="protein sequence ID" value="URF07051.1"/>
    <property type="molecule type" value="Genomic_DNA"/>
</dbReference>
<dbReference type="Proteomes" id="UP000318943">
    <property type="component" value="Unassembled WGS sequence"/>
</dbReference>
<dbReference type="PRINTS" id="PR00039">
    <property type="entry name" value="HTHLYSR"/>
</dbReference>
<dbReference type="AlphaFoldDB" id="A0AAE9I673"/>
<protein>
    <submittedName>
        <fullName evidence="7">LysR family transcriptional regulator</fullName>
    </submittedName>
</protein>
<evidence type="ECO:0000313" key="8">
    <source>
        <dbReference type="Proteomes" id="UP000318943"/>
    </source>
</evidence>
<evidence type="ECO:0000313" key="7">
    <source>
        <dbReference type="EMBL" id="URF07051.1"/>
    </source>
</evidence>
<dbReference type="RefSeq" id="WP_144200985.1">
    <property type="nucleotide sequence ID" value="NZ_CAJPVH010000002.1"/>
</dbReference>
<dbReference type="Gene3D" id="3.40.190.290">
    <property type="match status" value="1"/>
</dbReference>
<evidence type="ECO:0000256" key="4">
    <source>
        <dbReference type="ARBA" id="ARBA00023163"/>
    </source>
</evidence>
<dbReference type="SUPFAM" id="SSF46785">
    <property type="entry name" value="Winged helix' DNA-binding domain"/>
    <property type="match status" value="1"/>
</dbReference>
<dbReference type="GO" id="GO:0003700">
    <property type="term" value="F:DNA-binding transcription factor activity"/>
    <property type="evidence" value="ECO:0007669"/>
    <property type="project" value="InterPro"/>
</dbReference>
<comment type="similarity">
    <text evidence="1">Belongs to the LysR transcriptional regulatory family.</text>
</comment>
<proteinExistence type="inferred from homology"/>
<evidence type="ECO:0000313" key="9">
    <source>
        <dbReference type="Proteomes" id="UP001056132"/>
    </source>
</evidence>
<evidence type="ECO:0000313" key="6">
    <source>
        <dbReference type="EMBL" id="TSP10459.1"/>
    </source>
</evidence>
<evidence type="ECO:0000256" key="3">
    <source>
        <dbReference type="ARBA" id="ARBA00023125"/>
    </source>
</evidence>
<keyword evidence="2" id="KW-0805">Transcription regulation</keyword>
<dbReference type="Gene3D" id="1.10.10.10">
    <property type="entry name" value="Winged helix-like DNA-binding domain superfamily/Winged helix DNA-binding domain"/>
    <property type="match status" value="1"/>
</dbReference>
<gene>
    <name evidence="6" type="ORF">FGG12_21990</name>
    <name evidence="7" type="ORF">M5D45_28785</name>
</gene>
<evidence type="ECO:0000256" key="2">
    <source>
        <dbReference type="ARBA" id="ARBA00023015"/>
    </source>
</evidence>
<reference evidence="6 8" key="1">
    <citation type="submission" date="2019-05" db="EMBL/GenBank/DDBJ databases">
        <title>Whole genome sequence analysis of Cupriavidus campinensis S14E4C strain.</title>
        <authorList>
            <person name="Abbaszade G."/>
            <person name="Szabo A."/>
            <person name="Toumi M."/>
            <person name="Toth E."/>
        </authorList>
    </citation>
    <scope>NUCLEOTIDE SEQUENCE [LARGE SCALE GENOMIC DNA]</scope>
    <source>
        <strain evidence="6 8">S14E4C</strain>
    </source>
</reference>
<dbReference type="CDD" id="cd08422">
    <property type="entry name" value="PBP2_CrgA_like"/>
    <property type="match status" value="1"/>
</dbReference>
<dbReference type="FunFam" id="1.10.10.10:FF:000001">
    <property type="entry name" value="LysR family transcriptional regulator"/>
    <property type="match status" value="1"/>
</dbReference>
<sequence length="302" mass="32037">MSIERLHGLSAFVRAVEAGSFTAAARRLGTTPSAVSKSIARLEARLGVKLFHRSTRACVLTDEGQAYYGRVASLVRGLEEAAEVLGTPSTAVGKLRISMPSDLARSLLGPVTAILMPRHPRLALEVSVSDQHVDLIREGFDLALRAGQVADSGLFAKPLADLPLVLVASPDYLARHGVPRTVADLAAHRHVRYRLAGQVVPIAFADGARVPLEGAFDSDSGEALRTAAVNGLGIAQILRTAVQADLDANRLRVVLPDVALRPVPLQVLHGFGRRLPARAKVFIDFVAAALRRSGSETGPAPD</sequence>
<keyword evidence="3" id="KW-0238">DNA-binding</keyword>
<dbReference type="PANTHER" id="PTHR30537:SF5">
    <property type="entry name" value="HTH-TYPE TRANSCRIPTIONAL ACTIVATOR TTDR-RELATED"/>
    <property type="match status" value="1"/>
</dbReference>
<evidence type="ECO:0000259" key="5">
    <source>
        <dbReference type="PROSITE" id="PS50931"/>
    </source>
</evidence>
<dbReference type="InterPro" id="IPR036388">
    <property type="entry name" value="WH-like_DNA-bd_sf"/>
</dbReference>
<dbReference type="Proteomes" id="UP001056132">
    <property type="component" value="Chromosome 2"/>
</dbReference>
<dbReference type="Pfam" id="PF03466">
    <property type="entry name" value="LysR_substrate"/>
    <property type="match status" value="1"/>
</dbReference>
<name>A0AAE9I673_9BURK</name>
<dbReference type="PANTHER" id="PTHR30537">
    <property type="entry name" value="HTH-TYPE TRANSCRIPTIONAL REGULATOR"/>
    <property type="match status" value="1"/>
</dbReference>
<dbReference type="Pfam" id="PF00126">
    <property type="entry name" value="HTH_1"/>
    <property type="match status" value="1"/>
</dbReference>
<accession>A0AAE9I673</accession>
<dbReference type="InterPro" id="IPR000847">
    <property type="entry name" value="LysR_HTH_N"/>
</dbReference>
<dbReference type="InterPro" id="IPR058163">
    <property type="entry name" value="LysR-type_TF_proteobact-type"/>
</dbReference>
<dbReference type="PROSITE" id="PS50931">
    <property type="entry name" value="HTH_LYSR"/>
    <property type="match status" value="1"/>
</dbReference>
<keyword evidence="8" id="KW-1185">Reference proteome</keyword>
<dbReference type="InterPro" id="IPR005119">
    <property type="entry name" value="LysR_subst-bd"/>
</dbReference>
<dbReference type="EMBL" id="VCIZ01000015">
    <property type="protein sequence ID" value="TSP10459.1"/>
    <property type="molecule type" value="Genomic_DNA"/>
</dbReference>
<dbReference type="KEGG" id="ccam:M5D45_28785"/>
<feature type="domain" description="HTH lysR-type" evidence="5">
    <location>
        <begin position="4"/>
        <end position="61"/>
    </location>
</feature>
<reference evidence="7" key="3">
    <citation type="submission" date="2022-05" db="EMBL/GenBank/DDBJ databases">
        <authorList>
            <person name="Kunte H.-J."/>
        </authorList>
    </citation>
    <scope>NUCLEOTIDE SEQUENCE</scope>
    <source>
        <strain evidence="7">G5</strain>
    </source>
</reference>
<dbReference type="InterPro" id="IPR036390">
    <property type="entry name" value="WH_DNA-bd_sf"/>
</dbReference>
<reference evidence="7" key="2">
    <citation type="journal article" date="2022" name="Microbiol. Resour. Announc.">
        <title>Genome Sequence of Cupriavidus campinensis Strain G5, a Member of a Bacterial Consortium Capable of Polyethylene Degradation.</title>
        <authorList>
            <person name="Schneider B."/>
            <person name="Pfeiffer F."/>
            <person name="Dyall-Smith M."/>
            <person name="Kunte H.J."/>
        </authorList>
    </citation>
    <scope>NUCLEOTIDE SEQUENCE</scope>
    <source>
        <strain evidence="7">G5</strain>
    </source>
</reference>
<dbReference type="GO" id="GO:0003677">
    <property type="term" value="F:DNA binding"/>
    <property type="evidence" value="ECO:0007669"/>
    <property type="project" value="UniProtKB-KW"/>
</dbReference>
<dbReference type="SUPFAM" id="SSF53850">
    <property type="entry name" value="Periplasmic binding protein-like II"/>
    <property type="match status" value="1"/>
</dbReference>
<evidence type="ECO:0000256" key="1">
    <source>
        <dbReference type="ARBA" id="ARBA00009437"/>
    </source>
</evidence>
<organism evidence="7 9">
    <name type="scientific">Cupriavidus campinensis</name>
    <dbReference type="NCBI Taxonomy" id="151783"/>
    <lineage>
        <taxon>Bacteria</taxon>
        <taxon>Pseudomonadati</taxon>
        <taxon>Pseudomonadota</taxon>
        <taxon>Betaproteobacteria</taxon>
        <taxon>Burkholderiales</taxon>
        <taxon>Burkholderiaceae</taxon>
        <taxon>Cupriavidus</taxon>
    </lineage>
</organism>
<keyword evidence="4" id="KW-0804">Transcription</keyword>